<dbReference type="Gene3D" id="3.40.50.300">
    <property type="entry name" value="P-loop containing nucleotide triphosphate hydrolases"/>
    <property type="match status" value="2"/>
</dbReference>
<feature type="transmembrane region" description="Helical" evidence="8">
    <location>
        <begin position="987"/>
        <end position="1008"/>
    </location>
</feature>
<feature type="transmembrane region" description="Helical" evidence="8">
    <location>
        <begin position="953"/>
        <end position="975"/>
    </location>
</feature>
<dbReference type="CDD" id="cd18578">
    <property type="entry name" value="ABC_6TM_Pgp_ABCB1_D2_like"/>
    <property type="match status" value="1"/>
</dbReference>
<evidence type="ECO:0000256" key="1">
    <source>
        <dbReference type="ARBA" id="ARBA00004141"/>
    </source>
</evidence>
<dbReference type="PANTHER" id="PTHR43394:SF15">
    <property type="entry name" value="ALPHA-FACTOR-TRANSPORTING ATPASE"/>
    <property type="match status" value="1"/>
</dbReference>
<evidence type="ECO:0000259" key="9">
    <source>
        <dbReference type="PROSITE" id="PS50893"/>
    </source>
</evidence>
<feature type="domain" description="ABC transporter" evidence="9">
    <location>
        <begin position="1047"/>
        <end position="1302"/>
    </location>
</feature>
<evidence type="ECO:0000256" key="4">
    <source>
        <dbReference type="ARBA" id="ARBA00022840"/>
    </source>
</evidence>
<dbReference type="SUPFAM" id="SSF52540">
    <property type="entry name" value="P-loop containing nucleoside triphosphate hydrolases"/>
    <property type="match status" value="2"/>
</dbReference>
<dbReference type="Proteomes" id="UP001610563">
    <property type="component" value="Unassembled WGS sequence"/>
</dbReference>
<keyword evidence="3" id="KW-0547">Nucleotide-binding</keyword>
<dbReference type="PROSITE" id="PS50893">
    <property type="entry name" value="ABC_TRANSPORTER_2"/>
    <property type="match status" value="2"/>
</dbReference>
<protein>
    <submittedName>
        <fullName evidence="11">P-loop containing nucleoside triphosphate hydrolase protein</fullName>
    </submittedName>
</protein>
<dbReference type="GO" id="GO:0016787">
    <property type="term" value="F:hydrolase activity"/>
    <property type="evidence" value="ECO:0007669"/>
    <property type="project" value="UniProtKB-KW"/>
</dbReference>
<accession>A0ABR4FRQ3</accession>
<keyword evidence="12" id="KW-1185">Reference proteome</keyword>
<evidence type="ECO:0000259" key="10">
    <source>
        <dbReference type="PROSITE" id="PS50929"/>
    </source>
</evidence>
<dbReference type="InterPro" id="IPR003439">
    <property type="entry name" value="ABC_transporter-like_ATP-bd"/>
</dbReference>
<keyword evidence="2 8" id="KW-0812">Transmembrane</keyword>
<keyword evidence="6 8" id="KW-0472">Membrane</keyword>
<keyword evidence="11" id="KW-0378">Hydrolase</keyword>
<feature type="transmembrane region" description="Helical" evidence="8">
    <location>
        <begin position="29"/>
        <end position="57"/>
    </location>
</feature>
<feature type="domain" description="ABC transmembrane type-1" evidence="10">
    <location>
        <begin position="30"/>
        <end position="322"/>
    </location>
</feature>
<comment type="subcellular location">
    <subcellularLocation>
        <location evidence="1">Membrane</location>
        <topology evidence="1">Multi-pass membrane protein</topology>
    </subcellularLocation>
</comment>
<dbReference type="SUPFAM" id="SSF90123">
    <property type="entry name" value="ABC transporter transmembrane region"/>
    <property type="match status" value="2"/>
</dbReference>
<evidence type="ECO:0000256" key="8">
    <source>
        <dbReference type="SAM" id="Phobius"/>
    </source>
</evidence>
<dbReference type="InterPro" id="IPR036640">
    <property type="entry name" value="ABC1_TM_sf"/>
</dbReference>
<comment type="caution">
    <text evidence="11">The sequence shown here is derived from an EMBL/GenBank/DDBJ whole genome shotgun (WGS) entry which is preliminary data.</text>
</comment>
<evidence type="ECO:0000256" key="6">
    <source>
        <dbReference type="ARBA" id="ARBA00023136"/>
    </source>
</evidence>
<feature type="region of interest" description="Disordered" evidence="7">
    <location>
        <begin position="1300"/>
        <end position="1329"/>
    </location>
</feature>
<feature type="transmembrane region" description="Helical" evidence="8">
    <location>
        <begin position="845"/>
        <end position="864"/>
    </location>
</feature>
<keyword evidence="5 8" id="KW-1133">Transmembrane helix</keyword>
<dbReference type="InterPro" id="IPR027417">
    <property type="entry name" value="P-loop_NTPase"/>
</dbReference>
<feature type="domain" description="ABC transporter" evidence="9">
    <location>
        <begin position="359"/>
        <end position="598"/>
    </location>
</feature>
<organism evidence="11 12">
    <name type="scientific">Aspergillus keveii</name>
    <dbReference type="NCBI Taxonomy" id="714993"/>
    <lineage>
        <taxon>Eukaryota</taxon>
        <taxon>Fungi</taxon>
        <taxon>Dikarya</taxon>
        <taxon>Ascomycota</taxon>
        <taxon>Pezizomycotina</taxon>
        <taxon>Eurotiomycetes</taxon>
        <taxon>Eurotiomycetidae</taxon>
        <taxon>Eurotiales</taxon>
        <taxon>Aspergillaceae</taxon>
        <taxon>Aspergillus</taxon>
        <taxon>Aspergillus subgen. Nidulantes</taxon>
    </lineage>
</organism>
<dbReference type="PANTHER" id="PTHR43394">
    <property type="entry name" value="ATP-DEPENDENT PERMEASE MDL1, MITOCHONDRIAL"/>
    <property type="match status" value="1"/>
</dbReference>
<feature type="transmembrane region" description="Helical" evidence="8">
    <location>
        <begin position="768"/>
        <end position="790"/>
    </location>
</feature>
<dbReference type="InterPro" id="IPR039421">
    <property type="entry name" value="Type_1_exporter"/>
</dbReference>
<dbReference type="InterPro" id="IPR003593">
    <property type="entry name" value="AAA+_ATPase"/>
</dbReference>
<dbReference type="SMART" id="SM00382">
    <property type="entry name" value="AAA"/>
    <property type="match status" value="2"/>
</dbReference>
<dbReference type="CDD" id="cd18577">
    <property type="entry name" value="ABC_6TM_Pgp_ABCB1_D1_like"/>
    <property type="match status" value="1"/>
</dbReference>
<feature type="transmembrane region" description="Helical" evidence="8">
    <location>
        <begin position="179"/>
        <end position="198"/>
    </location>
</feature>
<keyword evidence="4" id="KW-0067">ATP-binding</keyword>
<name>A0ABR4FRQ3_9EURO</name>
<reference evidence="11 12" key="1">
    <citation type="submission" date="2024-07" db="EMBL/GenBank/DDBJ databases">
        <title>Section-level genome sequencing and comparative genomics of Aspergillus sections Usti and Cavernicolus.</title>
        <authorList>
            <consortium name="Lawrence Berkeley National Laboratory"/>
            <person name="Nybo J.L."/>
            <person name="Vesth T.C."/>
            <person name="Theobald S."/>
            <person name="Frisvad J.C."/>
            <person name="Larsen T.O."/>
            <person name="Kjaerboelling I."/>
            <person name="Rothschild-Mancinelli K."/>
            <person name="Lyhne E.K."/>
            <person name="Kogle M.E."/>
            <person name="Barry K."/>
            <person name="Clum A."/>
            <person name="Na H."/>
            <person name="Ledsgaard L."/>
            <person name="Lin J."/>
            <person name="Lipzen A."/>
            <person name="Kuo A."/>
            <person name="Riley R."/>
            <person name="Mondo S."/>
            <person name="Labutti K."/>
            <person name="Haridas S."/>
            <person name="Pangalinan J."/>
            <person name="Salamov A.A."/>
            <person name="Simmons B.A."/>
            <person name="Magnuson J.K."/>
            <person name="Chen J."/>
            <person name="Drula E."/>
            <person name="Henrissat B."/>
            <person name="Wiebenga A."/>
            <person name="Lubbers R.J."/>
            <person name="Gomes A.C."/>
            <person name="Makela M.R."/>
            <person name="Stajich J."/>
            <person name="Grigoriev I.V."/>
            <person name="Mortensen U.H."/>
            <person name="De Vries R.P."/>
            <person name="Baker S.E."/>
            <person name="Andersen M.R."/>
        </authorList>
    </citation>
    <scope>NUCLEOTIDE SEQUENCE [LARGE SCALE GENOMIC DNA]</scope>
    <source>
        <strain evidence="11 12">CBS 209.92</strain>
    </source>
</reference>
<dbReference type="Gene3D" id="1.20.1560.10">
    <property type="entry name" value="ABC transporter type 1, transmembrane domain"/>
    <property type="match status" value="2"/>
</dbReference>
<evidence type="ECO:0000313" key="12">
    <source>
        <dbReference type="Proteomes" id="UP001610563"/>
    </source>
</evidence>
<feature type="region of interest" description="Disordered" evidence="7">
    <location>
        <begin position="593"/>
        <end position="639"/>
    </location>
</feature>
<evidence type="ECO:0000256" key="5">
    <source>
        <dbReference type="ARBA" id="ARBA00022989"/>
    </source>
</evidence>
<gene>
    <name evidence="11" type="ORF">BJX66DRAFT_342632</name>
</gene>
<dbReference type="InterPro" id="IPR011527">
    <property type="entry name" value="ABC1_TM_dom"/>
</dbReference>
<proteinExistence type="predicted"/>
<sequence>MATGIGNRLNNLVRTPLLNFTTSKHVPTLAAGVLCTFVASFTVPLFSILLGGIFHQFTLFGGGEITGQGLIQQVSSYAILLLGLGTLGWFWNGIYFILFVAFGELQAANARDKLFNGLLKKNQRFFEEQEEGTRTFLGCIQIQIQELQTATSQSLGLALQYVFRTLVSLGVAFYTSWNLSLVILAGIPIVTMLVPILAPKINASIEAQQNELKNASKVVNNAVVSIDTVKCLNGQDIELDKFSTDVDKSASFFLRQAHYNALQISVIRFMMFGMFVQGFWYGSSLVHSGKLSAGDVLRTFWACSSAAQSLESLMPHLVILEKGKVAAIALQRILRGGDKNLPVVEMQGAQYPGLCDGDVEVTSMSFAYPSQPDRLCLKSCDFTFPAGTTTFVIGKSGSGKSTLAQLLTRFYRPTAGEIFIDGTPIQTLSTTWIRNNITCVEQRSILFNESIFRNIAFGRHVHEQVQEEDVAEPIDLAMLASTIEKLPNGIDTLVGEGGNALSGGQRQRVAIARARLRDPPILILDEPTSALDGSNRVHVMNAIRKWRENKTTIIITHNMSHIRDSDFAYVLESGSVIQAGYKVELKHEPELAGFFNENDDDGSDKVDSEDESTDAASMCSDDTLADQFPKDFDRGEPDDMSLRKDPFALETEIPLEALTPTTPREVPFSAPSSSKGLKRRLKKIGRWARRSARRSKRERPISPLTTLQNPIRKAMQSIIPSLSSKHRLLLFVGVLCTLAHATATPIFSYLLSRLLHTFYSQTNDSMRWALAVLGVAIGDAFINYLMYYLLDVCGQVWIDHLRKQAFQRVLDQARSWFEDERNTAGELSTCLHESGEEVRNLLTRFSGYILVAASVTLMAVVWSLALSWKLTLVALACGPVIYAITRGFETTSGIWDRRCTAARMKTSEVFVETFAEIRTVRGLTLEHYFHQKHLRAASTCLTLGLKKAMYTGLLFGLIESMILFVSALIFYYGAALVRYGDFTVEDIMSVFSVLLFSIAYASTVMTWIPQISTSREMARRLFRLVDLPAHASHEHTGTQKPTSIAPIEIKNLTFHYPSRPDAPVLRNISLSIPEGSCTALVGRSGSGKSTIASLLLALYETPPSPSLSEISSAPTPSISLAGTSIRTLHTPTLRNQIAIVSQTPTLFPGTIKENIAYGLPTTSPLRTLLNVRAAATAAGIDDFVSSLPQGYQTIIGDGGIGLSGGQSQRVVIARALVREPQVLVLDEATSALDPGSAETVRRTVTGLVQARRGLTVLIITHAREMMEIAENVVVLDEGRVVETGSFRGLARRRMGKLRALIGDDDTEPRSSSGSNGTGGPSANGTPDKI</sequence>
<evidence type="ECO:0000313" key="11">
    <source>
        <dbReference type="EMBL" id="KAL2785933.1"/>
    </source>
</evidence>
<feature type="domain" description="ABC transmembrane type-1" evidence="10">
    <location>
        <begin position="731"/>
        <end position="1013"/>
    </location>
</feature>
<dbReference type="Pfam" id="PF00664">
    <property type="entry name" value="ABC_membrane"/>
    <property type="match status" value="2"/>
</dbReference>
<feature type="transmembrane region" description="Helical" evidence="8">
    <location>
        <begin position="728"/>
        <end position="748"/>
    </location>
</feature>
<feature type="compositionally biased region" description="Acidic residues" evidence="7">
    <location>
        <begin position="597"/>
        <end position="613"/>
    </location>
</feature>
<evidence type="ECO:0000256" key="3">
    <source>
        <dbReference type="ARBA" id="ARBA00022741"/>
    </source>
</evidence>
<dbReference type="InterPro" id="IPR017871">
    <property type="entry name" value="ABC_transporter-like_CS"/>
</dbReference>
<feature type="compositionally biased region" description="Basic and acidic residues" evidence="7">
    <location>
        <begin position="628"/>
        <end position="639"/>
    </location>
</feature>
<dbReference type="PROSITE" id="PS00211">
    <property type="entry name" value="ABC_TRANSPORTER_1"/>
    <property type="match status" value="1"/>
</dbReference>
<evidence type="ECO:0000256" key="2">
    <source>
        <dbReference type="ARBA" id="ARBA00022692"/>
    </source>
</evidence>
<dbReference type="EMBL" id="JBFTWV010000130">
    <property type="protein sequence ID" value="KAL2785933.1"/>
    <property type="molecule type" value="Genomic_DNA"/>
</dbReference>
<dbReference type="PROSITE" id="PS50929">
    <property type="entry name" value="ABC_TM1F"/>
    <property type="match status" value="2"/>
</dbReference>
<evidence type="ECO:0000256" key="7">
    <source>
        <dbReference type="SAM" id="MobiDB-lite"/>
    </source>
</evidence>
<dbReference type="Pfam" id="PF00005">
    <property type="entry name" value="ABC_tran"/>
    <property type="match status" value="2"/>
</dbReference>
<feature type="transmembrane region" description="Helical" evidence="8">
    <location>
        <begin position="77"/>
        <end position="103"/>
    </location>
</feature>